<dbReference type="AlphaFoldDB" id="A0A6J1M626"/>
<dbReference type="GO" id="GO:0003677">
    <property type="term" value="F:DNA binding"/>
    <property type="evidence" value="ECO:0007669"/>
    <property type="project" value="UniProtKB-KW"/>
</dbReference>
<keyword evidence="12" id="KW-1185">Reference proteome</keyword>
<dbReference type="OMA" id="SQIIMKV"/>
<dbReference type="Pfam" id="PF02892">
    <property type="entry name" value="zf-BED"/>
    <property type="match status" value="1"/>
</dbReference>
<keyword evidence="4 10" id="KW-0863">Zinc-finger</keyword>
<evidence type="ECO:0000256" key="10">
    <source>
        <dbReference type="PROSITE-ProRule" id="PRU00027"/>
    </source>
</evidence>
<name>A0A6J1M626_DROHY</name>
<evidence type="ECO:0000256" key="4">
    <source>
        <dbReference type="ARBA" id="ARBA00022771"/>
    </source>
</evidence>
<evidence type="ECO:0000313" key="13">
    <source>
        <dbReference type="RefSeq" id="XP_023175520.1"/>
    </source>
</evidence>
<proteinExistence type="predicted"/>
<dbReference type="InterPro" id="IPR003656">
    <property type="entry name" value="Znf_BED"/>
</dbReference>
<evidence type="ECO:0000313" key="12">
    <source>
        <dbReference type="Proteomes" id="UP000504633"/>
    </source>
</evidence>
<keyword evidence="6" id="KW-0805">Transcription regulation</keyword>
<evidence type="ECO:0000256" key="5">
    <source>
        <dbReference type="ARBA" id="ARBA00022833"/>
    </source>
</evidence>
<feature type="domain" description="BED-type" evidence="11">
    <location>
        <begin position="3"/>
        <end position="53"/>
    </location>
</feature>
<evidence type="ECO:0000259" key="11">
    <source>
        <dbReference type="PROSITE" id="PS50808"/>
    </source>
</evidence>
<dbReference type="SMART" id="SM00614">
    <property type="entry name" value="ZnF_BED"/>
    <property type="match status" value="1"/>
</dbReference>
<dbReference type="KEGG" id="dhe:111602590"/>
<dbReference type="Proteomes" id="UP000504633">
    <property type="component" value="Unplaced"/>
</dbReference>
<gene>
    <name evidence="13" type="primary">LOC111602590</name>
</gene>
<evidence type="ECO:0000256" key="8">
    <source>
        <dbReference type="ARBA" id="ARBA00023163"/>
    </source>
</evidence>
<comment type="function">
    <text evidence="9">Involved in transvection phenomena (= synapsis-dependent gene expression), where the synaptic pairing of chromosomes carrying genes with which zeste interacts influences the expression of these genes. Zeste binds to DNA and stimulates transcription from a nearby promoter.</text>
</comment>
<dbReference type="SUPFAM" id="SSF57667">
    <property type="entry name" value="beta-beta-alpha zinc fingers"/>
    <property type="match status" value="1"/>
</dbReference>
<dbReference type="RefSeq" id="XP_023175520.1">
    <property type="nucleotide sequence ID" value="XM_023319752.2"/>
</dbReference>
<dbReference type="GO" id="GO:0008270">
    <property type="term" value="F:zinc ion binding"/>
    <property type="evidence" value="ECO:0007669"/>
    <property type="project" value="UniProtKB-KW"/>
</dbReference>
<dbReference type="GeneID" id="111602590"/>
<keyword evidence="8" id="KW-0804">Transcription</keyword>
<evidence type="ECO:0000256" key="9">
    <source>
        <dbReference type="ARBA" id="ARBA00025466"/>
    </source>
</evidence>
<reference evidence="13" key="1">
    <citation type="submission" date="2025-08" db="UniProtKB">
        <authorList>
            <consortium name="RefSeq"/>
        </authorList>
    </citation>
    <scope>IDENTIFICATION</scope>
    <source>
        <strain evidence="13">15085-1641.00</strain>
        <tissue evidence="13">Whole body</tissue>
    </source>
</reference>
<organism evidence="12 13">
    <name type="scientific">Drosophila hydei</name>
    <name type="common">Fruit fly</name>
    <dbReference type="NCBI Taxonomy" id="7224"/>
    <lineage>
        <taxon>Eukaryota</taxon>
        <taxon>Metazoa</taxon>
        <taxon>Ecdysozoa</taxon>
        <taxon>Arthropoda</taxon>
        <taxon>Hexapoda</taxon>
        <taxon>Insecta</taxon>
        <taxon>Pterygota</taxon>
        <taxon>Neoptera</taxon>
        <taxon>Endopterygota</taxon>
        <taxon>Diptera</taxon>
        <taxon>Brachycera</taxon>
        <taxon>Muscomorpha</taxon>
        <taxon>Ephydroidea</taxon>
        <taxon>Drosophilidae</taxon>
        <taxon>Drosophila</taxon>
    </lineage>
</organism>
<dbReference type="OrthoDB" id="8065520at2759"/>
<comment type="subunit">
    <text evidence="1">Self-associates forming complexes of several hundred monomers.</text>
</comment>
<keyword evidence="3" id="KW-0479">Metal-binding</keyword>
<dbReference type="InterPro" id="IPR028002">
    <property type="entry name" value="Myb_DNA-bind_5"/>
</dbReference>
<evidence type="ECO:0000256" key="2">
    <source>
        <dbReference type="ARBA" id="ARBA00016807"/>
    </source>
</evidence>
<keyword evidence="7" id="KW-0238">DNA-binding</keyword>
<dbReference type="InterPro" id="IPR036236">
    <property type="entry name" value="Znf_C2H2_sf"/>
</dbReference>
<evidence type="ECO:0000256" key="6">
    <source>
        <dbReference type="ARBA" id="ARBA00023015"/>
    </source>
</evidence>
<evidence type="ECO:0000256" key="3">
    <source>
        <dbReference type="ARBA" id="ARBA00022723"/>
    </source>
</evidence>
<sequence>MKRKTSEIWCFFRAVDDTFALCNICKAKLSYKTTTTNLSKHMNRMHPNANVSGSPQNRKYKILPQSSDRHRGKPRNPTQELIILKFIKKHPILLQNPSWETRNSYESLWEQLTSELNASGPPQKDVATWKKALKDWKRFIIKKVEKNEMHNIPLATGLSSAEETIASLCRLNDDVSQIIMNASEDDLQDNSNATFEMEDVEDVVPEEEDHSALQDVSGFSYEPEDTKAEIDIDIDPLFLQSGKSGKYGTQAIKKELETISKRISVINDVACSTQIALNEFCTLYKQKLIENKRHHSVIEQLMAEKIELKKKLLEIEQRKLSLK</sequence>
<evidence type="ECO:0000256" key="1">
    <source>
        <dbReference type="ARBA" id="ARBA00011764"/>
    </source>
</evidence>
<accession>A0A6J1M626</accession>
<dbReference type="Pfam" id="PF13873">
    <property type="entry name" value="Myb_DNA-bind_5"/>
    <property type="match status" value="1"/>
</dbReference>
<dbReference type="PROSITE" id="PS50808">
    <property type="entry name" value="ZF_BED"/>
    <property type="match status" value="1"/>
</dbReference>
<keyword evidence="5" id="KW-0862">Zinc</keyword>
<protein>
    <recommendedName>
        <fullName evidence="2">Regulatory protein zeste</fullName>
    </recommendedName>
</protein>
<evidence type="ECO:0000256" key="7">
    <source>
        <dbReference type="ARBA" id="ARBA00023125"/>
    </source>
</evidence>